<keyword evidence="2" id="KW-1185">Reference proteome</keyword>
<dbReference type="InterPro" id="IPR008271">
    <property type="entry name" value="Ser/Thr_kinase_AS"/>
</dbReference>
<dbReference type="GO" id="GO:0005634">
    <property type="term" value="C:nucleus"/>
    <property type="evidence" value="ECO:0007669"/>
    <property type="project" value="TreeGrafter"/>
</dbReference>
<evidence type="ECO:0000313" key="3">
    <source>
        <dbReference type="RefSeq" id="XP_027202163.1"/>
    </source>
</evidence>
<dbReference type="GO" id="GO:0005524">
    <property type="term" value="F:ATP binding"/>
    <property type="evidence" value="ECO:0007669"/>
    <property type="project" value="InterPro"/>
</dbReference>
<dbReference type="PANTHER" id="PTHR44167:SF24">
    <property type="entry name" value="SERINE_THREONINE-PROTEIN KINASE CHK2"/>
    <property type="match status" value="1"/>
</dbReference>
<dbReference type="RefSeq" id="XP_027202163.1">
    <property type="nucleotide sequence ID" value="XM_027346362.1"/>
</dbReference>
<dbReference type="Proteomes" id="UP000515146">
    <property type="component" value="Unplaced"/>
</dbReference>
<dbReference type="PROSITE" id="PS50011">
    <property type="entry name" value="PROTEIN_KINASE_DOM"/>
    <property type="match status" value="1"/>
</dbReference>
<proteinExistence type="predicted"/>
<sequence>MSVVLTDNNNLKLTRERFEKEAQSNRYNSSDRNISEIFECVSKFLTKQDITTSACFNKTNLQNVSYTFQASPLTNDTQGKNNLYCYPEKSSLIISQNSSNRRVHRYLWKAEDNEVAIPVAIKFVADQNNRDGRSVKREVECHMFTQMKLAYLFQEGLKPKTIMDAWPSSELIAYHIDNHKPGNSILMTRKLSGPDFFDLIRCEHNHNYNNHNLSGHCHQQVNHNHLIKSNNKKIVKKAKPKSGINIFSDIKPLSCLKSSSSSLKYTDCEYYPPYYNYYKLRWAAITLKRLMQFHSINIRHNDLKPDNIVCDFHHDDNDNTVIDVKLIDLGTASFGFTTDFTGGTAWYESPEQKLIEFFGKKRKDMHSSKRVNIGLSSDIWGAGISLTEVLLGKRIVDASKTRKNIYPLEYLGCELNTIKPYNFSLRSQILGKHTMNEDYYYNGGDLDSYPYWLQSPENWVLSSKQILFDINNKKASLAEIAAEWLFNSLVIPKASSRVKIDVAMNVIEQFAEEQYNRIRYSYTSFDGSLNSYLIPRKYNQI</sequence>
<dbReference type="InterPro" id="IPR011009">
    <property type="entry name" value="Kinase-like_dom_sf"/>
</dbReference>
<dbReference type="InterPro" id="IPR000719">
    <property type="entry name" value="Prot_kinase_dom"/>
</dbReference>
<protein>
    <submittedName>
        <fullName evidence="3">Uncharacterized protein LOC113796122</fullName>
    </submittedName>
</protein>
<organism evidence="2 3">
    <name type="scientific">Dermatophagoides pteronyssinus</name>
    <name type="common">European house dust mite</name>
    <dbReference type="NCBI Taxonomy" id="6956"/>
    <lineage>
        <taxon>Eukaryota</taxon>
        <taxon>Metazoa</taxon>
        <taxon>Ecdysozoa</taxon>
        <taxon>Arthropoda</taxon>
        <taxon>Chelicerata</taxon>
        <taxon>Arachnida</taxon>
        <taxon>Acari</taxon>
        <taxon>Acariformes</taxon>
        <taxon>Sarcoptiformes</taxon>
        <taxon>Astigmata</taxon>
        <taxon>Psoroptidia</taxon>
        <taxon>Analgoidea</taxon>
        <taxon>Pyroglyphidae</taxon>
        <taxon>Dermatophagoidinae</taxon>
        <taxon>Dermatophagoides</taxon>
    </lineage>
</organism>
<accession>A0A6P6Y9N1</accession>
<dbReference type="AlphaFoldDB" id="A0A6P6Y9N1"/>
<dbReference type="Pfam" id="PF00069">
    <property type="entry name" value="Pkinase"/>
    <property type="match status" value="1"/>
</dbReference>
<evidence type="ECO:0000259" key="1">
    <source>
        <dbReference type="PROSITE" id="PS50011"/>
    </source>
</evidence>
<dbReference type="PROSITE" id="PS00108">
    <property type="entry name" value="PROTEIN_KINASE_ST"/>
    <property type="match status" value="1"/>
</dbReference>
<reference evidence="3" key="1">
    <citation type="submission" date="2025-08" db="UniProtKB">
        <authorList>
            <consortium name="RefSeq"/>
        </authorList>
    </citation>
    <scope>IDENTIFICATION</scope>
    <source>
        <strain evidence="3">Airmid</strain>
    </source>
</reference>
<dbReference type="OrthoDB" id="338859at2759"/>
<dbReference type="KEGG" id="dpte:113796122"/>
<gene>
    <name evidence="3" type="primary">LOC113796122</name>
</gene>
<dbReference type="SMART" id="SM00220">
    <property type="entry name" value="S_TKc"/>
    <property type="match status" value="1"/>
</dbReference>
<name>A0A6P6Y9N1_DERPT</name>
<dbReference type="SUPFAM" id="SSF56112">
    <property type="entry name" value="Protein kinase-like (PK-like)"/>
    <property type="match status" value="1"/>
</dbReference>
<dbReference type="InParanoid" id="A0A6P6Y9N1"/>
<dbReference type="GO" id="GO:0044773">
    <property type="term" value="P:mitotic DNA damage checkpoint signaling"/>
    <property type="evidence" value="ECO:0007669"/>
    <property type="project" value="TreeGrafter"/>
</dbReference>
<dbReference type="GO" id="GO:0004674">
    <property type="term" value="F:protein serine/threonine kinase activity"/>
    <property type="evidence" value="ECO:0007669"/>
    <property type="project" value="TreeGrafter"/>
</dbReference>
<feature type="domain" description="Protein kinase" evidence="1">
    <location>
        <begin position="93"/>
        <end position="511"/>
    </location>
</feature>
<dbReference type="PANTHER" id="PTHR44167">
    <property type="entry name" value="OVARIAN-SPECIFIC SERINE/THREONINE-PROTEIN KINASE LOK-RELATED"/>
    <property type="match status" value="1"/>
</dbReference>
<dbReference type="Gene3D" id="1.10.510.10">
    <property type="entry name" value="Transferase(Phosphotransferase) domain 1"/>
    <property type="match status" value="1"/>
</dbReference>
<evidence type="ECO:0000313" key="2">
    <source>
        <dbReference type="Proteomes" id="UP000515146"/>
    </source>
</evidence>